<dbReference type="SUPFAM" id="SSF48452">
    <property type="entry name" value="TPR-like"/>
    <property type="match status" value="1"/>
</dbReference>
<feature type="signal peptide" evidence="1">
    <location>
        <begin position="1"/>
        <end position="23"/>
    </location>
</feature>
<name>A0A3P3YF07_PLABS</name>
<feature type="chain" id="PRO_5018045855" description="Glycosyltransferase 61 catalytic domain-containing protein" evidence="1">
    <location>
        <begin position="24"/>
        <end position="689"/>
    </location>
</feature>
<keyword evidence="3" id="KW-0496">Mitochondrion</keyword>
<dbReference type="Gene3D" id="1.25.40.10">
    <property type="entry name" value="Tetratricopeptide repeat domain"/>
    <property type="match status" value="1"/>
</dbReference>
<feature type="domain" description="Glycosyltransferase 61 catalytic" evidence="2">
    <location>
        <begin position="508"/>
        <end position="612"/>
    </location>
</feature>
<geneLocation type="mitochondrion" evidence="3"/>
<evidence type="ECO:0000256" key="1">
    <source>
        <dbReference type="SAM" id="SignalP"/>
    </source>
</evidence>
<evidence type="ECO:0000259" key="2">
    <source>
        <dbReference type="Pfam" id="PF04577"/>
    </source>
</evidence>
<sequence length="689" mass="75754">MRRAPVLAWWCLVGAGLSAYLAAGPEDAFAEAQSLIAHGRYSDAITVLAPMYAMYPVDAVLLLYTRALSRSGDADAATGLLERALRDRPTRSVAVLWCEDQMNSILRRASRVDGGGAPVHDVVATFLSPDLRARLVDICDQALEQDPGSHQAQSIVGVLKMLLGDLDESRRLLTRILDEQPPEWENHAKIKGALTQVLRALYFARFFKASSQDSAFDIARQLIGIDASAAAMNLYHNALSYTKQFHPDATNTFLEQLQRSYGEQAGDGLPALVTWQDALRVGEVSIEPLPNPTAGGLVRVPELIVHPDGPGRRRSNSRAIQLQWGDWIPFAYEDKRHALVRFSVPVHAWGLTTTLRSERFVYLSIPWGFASGNYRPMPRTGPVLTIPHPCLVIAPNSQTNIYHHLVESVAILAVALRDVLPLHPDLHVMLPDRPFFRQLQAMLNLGPPVVWRDVDHPGRVLLERALYINFALGDGDSPPGADDGDGLDGMWARRDYFNKYRPSAASIRWARDLLLSSLPKSSRSSMCGPRLVYVSRTGTSRSLTTNQEMGLIDRMRQRVGGECVDVFRVAPGESAPSLVDHAAAFASADIIVGAHGAGLANLIWAPPGASLIYWPTNPMSDVNHIALAAALNVSVHVIEPMHAYIWDAFHLSDDEFEACARLVIGAIDRILRRTPHPSSCTCPAEHDDL</sequence>
<organism evidence="3 4">
    <name type="scientific">Plasmodiophora brassicae</name>
    <name type="common">Clubroot disease agent</name>
    <dbReference type="NCBI Taxonomy" id="37360"/>
    <lineage>
        <taxon>Eukaryota</taxon>
        <taxon>Sar</taxon>
        <taxon>Rhizaria</taxon>
        <taxon>Endomyxa</taxon>
        <taxon>Phytomyxea</taxon>
        <taxon>Plasmodiophorida</taxon>
        <taxon>Plasmodiophoridae</taxon>
        <taxon>Plasmodiophora</taxon>
    </lineage>
</organism>
<evidence type="ECO:0000313" key="4">
    <source>
        <dbReference type="Proteomes" id="UP000290189"/>
    </source>
</evidence>
<protein>
    <recommendedName>
        <fullName evidence="2">Glycosyltransferase 61 catalytic domain-containing protein</fullName>
    </recommendedName>
</protein>
<accession>A0A3P3YF07</accession>
<dbReference type="InterPro" id="IPR049625">
    <property type="entry name" value="Glyco_transf_61_cat"/>
</dbReference>
<dbReference type="EMBL" id="OVEO01000010">
    <property type="protein sequence ID" value="SPQ98761.1"/>
    <property type="molecule type" value="Genomic_DNA"/>
</dbReference>
<dbReference type="Proteomes" id="UP000290189">
    <property type="component" value="Unassembled WGS sequence"/>
</dbReference>
<dbReference type="GO" id="GO:0016757">
    <property type="term" value="F:glycosyltransferase activity"/>
    <property type="evidence" value="ECO:0007669"/>
    <property type="project" value="InterPro"/>
</dbReference>
<evidence type="ECO:0000313" key="3">
    <source>
        <dbReference type="EMBL" id="SPQ98761.1"/>
    </source>
</evidence>
<reference evidence="3 4" key="1">
    <citation type="submission" date="2018-03" db="EMBL/GenBank/DDBJ databases">
        <authorList>
            <person name="Fogelqvist J."/>
        </authorList>
    </citation>
    <scope>NUCLEOTIDE SEQUENCE [LARGE SCALE GENOMIC DNA]</scope>
</reference>
<gene>
    <name evidence="3" type="ORF">PLBR_LOCUS5976</name>
</gene>
<dbReference type="Pfam" id="PF04577">
    <property type="entry name" value="Glyco_transf_61"/>
    <property type="match status" value="1"/>
</dbReference>
<keyword evidence="1" id="KW-0732">Signal</keyword>
<dbReference type="AlphaFoldDB" id="A0A3P3YF07"/>
<dbReference type="InterPro" id="IPR011990">
    <property type="entry name" value="TPR-like_helical_dom_sf"/>
</dbReference>
<proteinExistence type="predicted"/>